<dbReference type="Proteomes" id="UP000707356">
    <property type="component" value="Unassembled WGS sequence"/>
</dbReference>
<reference evidence="1" key="2">
    <citation type="journal article" date="2022" name="Microbiol. Resour. Announc.">
        <title>Metagenome Sequencing to Explore Phylogenomics of Terrestrial Cyanobacteria.</title>
        <authorList>
            <person name="Ward R.D."/>
            <person name="Stajich J.E."/>
            <person name="Johansen J.R."/>
            <person name="Huntemann M."/>
            <person name="Clum A."/>
            <person name="Foster B."/>
            <person name="Foster B."/>
            <person name="Roux S."/>
            <person name="Palaniappan K."/>
            <person name="Varghese N."/>
            <person name="Mukherjee S."/>
            <person name="Reddy T.B.K."/>
            <person name="Daum C."/>
            <person name="Copeland A."/>
            <person name="Chen I.A."/>
            <person name="Ivanova N.N."/>
            <person name="Kyrpides N.C."/>
            <person name="Shapiro N."/>
            <person name="Eloe-Fadrosh E.A."/>
            <person name="Pietrasiak N."/>
        </authorList>
    </citation>
    <scope>NUCLEOTIDE SEQUENCE</scope>
    <source>
        <strain evidence="1">GSE-TBD4-15B</strain>
    </source>
</reference>
<proteinExistence type="predicted"/>
<name>A0A951P9P2_9CYAN</name>
<evidence type="ECO:0000313" key="1">
    <source>
        <dbReference type="EMBL" id="MBW4465547.1"/>
    </source>
</evidence>
<protein>
    <submittedName>
        <fullName evidence="1">Uncharacterized protein</fullName>
    </submittedName>
</protein>
<dbReference type="EMBL" id="JAHHHV010000048">
    <property type="protein sequence ID" value="MBW4465547.1"/>
    <property type="molecule type" value="Genomic_DNA"/>
</dbReference>
<sequence>MNMLLNNHTIQFLFDSPLVDFETHAHSNISGNSVVWQGNGGKIYFYDGNKTVQFSSNDSYGNVVWSLDSTLTGNDVAGSFEPDISGKNIVWRGGRGNIIYLYRDGRVTQITDKAYNS</sequence>
<dbReference type="AlphaFoldDB" id="A0A951P9P2"/>
<dbReference type="SUPFAM" id="SSF69304">
    <property type="entry name" value="Tricorn protease N-terminal domain"/>
    <property type="match status" value="1"/>
</dbReference>
<organism evidence="1 2">
    <name type="scientific">Pegethrix bostrychoides GSE-TBD4-15B</name>
    <dbReference type="NCBI Taxonomy" id="2839662"/>
    <lineage>
        <taxon>Bacteria</taxon>
        <taxon>Bacillati</taxon>
        <taxon>Cyanobacteriota</taxon>
        <taxon>Cyanophyceae</taxon>
        <taxon>Oculatellales</taxon>
        <taxon>Oculatellaceae</taxon>
        <taxon>Pegethrix</taxon>
    </lineage>
</organism>
<evidence type="ECO:0000313" key="2">
    <source>
        <dbReference type="Proteomes" id="UP000707356"/>
    </source>
</evidence>
<reference evidence="1" key="1">
    <citation type="submission" date="2021-05" db="EMBL/GenBank/DDBJ databases">
        <authorList>
            <person name="Pietrasiak N."/>
            <person name="Ward R."/>
            <person name="Stajich J.E."/>
            <person name="Kurbessoian T."/>
        </authorList>
    </citation>
    <scope>NUCLEOTIDE SEQUENCE</scope>
    <source>
        <strain evidence="1">GSE-TBD4-15B</strain>
    </source>
</reference>
<gene>
    <name evidence="1" type="ORF">KME07_08910</name>
</gene>
<accession>A0A951P9P2</accession>
<comment type="caution">
    <text evidence="1">The sequence shown here is derived from an EMBL/GenBank/DDBJ whole genome shotgun (WGS) entry which is preliminary data.</text>
</comment>